<dbReference type="Pfam" id="PF01702">
    <property type="entry name" value="TGT"/>
    <property type="match status" value="2"/>
</dbReference>
<accession>A0A1M2W2S9</accession>
<dbReference type="SUPFAM" id="SSF51713">
    <property type="entry name" value="tRNA-guanine transglycosylase"/>
    <property type="match status" value="1"/>
</dbReference>
<dbReference type="PANTHER" id="PTHR46064">
    <property type="entry name" value="QUEUINE TRNA-RIBOSYLTRANSFERASE ACCESSORY SUBUNIT 2"/>
    <property type="match status" value="1"/>
</dbReference>
<dbReference type="OrthoDB" id="27601at2759"/>
<comment type="caution">
    <text evidence="2">The sequence shown here is derived from an EMBL/GenBank/DDBJ whole genome shotgun (WGS) entry which is preliminary data.</text>
</comment>
<dbReference type="AlphaFoldDB" id="A0A1M2W2S9"/>
<name>A0A1M2W2S9_TRAPU</name>
<dbReference type="InterPro" id="IPR002616">
    <property type="entry name" value="tRNA_ribo_trans-like"/>
</dbReference>
<dbReference type="Proteomes" id="UP000184267">
    <property type="component" value="Unassembled WGS sequence"/>
</dbReference>
<evidence type="ECO:0000313" key="3">
    <source>
        <dbReference type="Proteomes" id="UP000184267"/>
    </source>
</evidence>
<dbReference type="InterPro" id="IPR050852">
    <property type="entry name" value="Queuine_tRNA-ribosyltrfase"/>
</dbReference>
<feature type="domain" description="tRNA-guanine(15) transglycosylase-like" evidence="1">
    <location>
        <begin position="290"/>
        <end position="510"/>
    </location>
</feature>
<sequence>MAVHPLFALAKPATDKFGPRTGILTIERDGSGVHHQTETPALLTATSRGIVPHLSRDHLHISPAIQHVQLPFESFINKTPPVPTLVDGAHPLHKFLGYSPERHILTMTLRDPSDGRKMPPNGNDFVSAHCTRGVRKVTASTWKTYVQKCKPDIVVALSDTPFTLPPHSQKRLTKSIERSIAWLSNILKVLTVSSTPDANTRPRHVLLHLAGGAIPDARAEFADRLTDPIERRDAAELAPLNTLDDGVAGYVFDLLPLRAALEAESQPARDEGDLAGGLLRVSDRHRSSPESSSSLAGLLQSSLQVLPPGKPRILNSPASPHEVLRLVRDVGVDLVDSFWAQRAADMGIALDFRFPIPDGSVSTPSGCAPPRKRKNGRLDLGHNLFDSPYIHDHGRLASSLLDGQSATTSDGDQPVCGCTACSPRSPAARLLHSTIDSQAWQDAACPTSPNAAQPPVTRAYVHHLLHTHEMSAHGLLAMHNISVFSAFLAGIRSVLARDDSVAEFAREVTRFEEAYDEELGLWDEAEEMWLLVERARGKGRLAREKEKQAHSTIGTAVDI</sequence>
<evidence type="ECO:0000259" key="1">
    <source>
        <dbReference type="Pfam" id="PF01702"/>
    </source>
</evidence>
<dbReference type="EMBL" id="MNAD01000321">
    <property type="protein sequence ID" value="OJT14168.1"/>
    <property type="molecule type" value="Genomic_DNA"/>
</dbReference>
<keyword evidence="3" id="KW-1185">Reference proteome</keyword>
<dbReference type="GO" id="GO:0006400">
    <property type="term" value="P:tRNA modification"/>
    <property type="evidence" value="ECO:0007669"/>
    <property type="project" value="InterPro"/>
</dbReference>
<protein>
    <submittedName>
        <fullName evidence="2">Queuine tRNA-ribosyltransferase subunit QTRTD1</fullName>
    </submittedName>
</protein>
<gene>
    <name evidence="2" type="ORF">TRAPUB_9279</name>
</gene>
<proteinExistence type="predicted"/>
<dbReference type="GO" id="GO:0016740">
    <property type="term" value="F:transferase activity"/>
    <property type="evidence" value="ECO:0007669"/>
    <property type="project" value="UniProtKB-KW"/>
</dbReference>
<feature type="domain" description="tRNA-guanine(15) transglycosylase-like" evidence="1">
    <location>
        <begin position="19"/>
        <end position="227"/>
    </location>
</feature>
<evidence type="ECO:0000313" key="2">
    <source>
        <dbReference type="EMBL" id="OJT14168.1"/>
    </source>
</evidence>
<dbReference type="STRING" id="154538.A0A1M2W2S9"/>
<keyword evidence="2" id="KW-0808">Transferase</keyword>
<dbReference type="Gene3D" id="3.20.20.105">
    <property type="entry name" value="Queuine tRNA-ribosyltransferase-like"/>
    <property type="match status" value="1"/>
</dbReference>
<organism evidence="2 3">
    <name type="scientific">Trametes pubescens</name>
    <name type="common">White-rot fungus</name>
    <dbReference type="NCBI Taxonomy" id="154538"/>
    <lineage>
        <taxon>Eukaryota</taxon>
        <taxon>Fungi</taxon>
        <taxon>Dikarya</taxon>
        <taxon>Basidiomycota</taxon>
        <taxon>Agaricomycotina</taxon>
        <taxon>Agaricomycetes</taxon>
        <taxon>Polyporales</taxon>
        <taxon>Polyporaceae</taxon>
        <taxon>Trametes</taxon>
    </lineage>
</organism>
<dbReference type="PANTHER" id="PTHR46064:SF1">
    <property type="entry name" value="QUEUINE TRNA-RIBOSYLTRANSFERASE ACCESSORY SUBUNIT 2"/>
    <property type="match status" value="1"/>
</dbReference>
<dbReference type="OMA" id="FDARWAQ"/>
<dbReference type="InterPro" id="IPR036511">
    <property type="entry name" value="TGT-like_sf"/>
</dbReference>
<reference evidence="2 3" key="1">
    <citation type="submission" date="2016-10" db="EMBL/GenBank/DDBJ databases">
        <title>Genome sequence of the basidiomycete white-rot fungus Trametes pubescens.</title>
        <authorList>
            <person name="Makela M.R."/>
            <person name="Granchi Z."/>
            <person name="Peng M."/>
            <person name="De Vries R.P."/>
            <person name="Grigoriev I."/>
            <person name="Riley R."/>
            <person name="Hilden K."/>
        </authorList>
    </citation>
    <scope>NUCLEOTIDE SEQUENCE [LARGE SCALE GENOMIC DNA]</scope>
    <source>
        <strain evidence="2 3">FBCC735</strain>
    </source>
</reference>